<dbReference type="Proteomes" id="UP000886860">
    <property type="component" value="Unassembled WGS sequence"/>
</dbReference>
<dbReference type="PROSITE" id="PS00211">
    <property type="entry name" value="ABC_TRANSPORTER_1"/>
    <property type="match status" value="1"/>
</dbReference>
<dbReference type="AlphaFoldDB" id="A0A9D1GJU0"/>
<comment type="caution">
    <text evidence="9">The sequence shown here is derived from an EMBL/GenBank/DDBJ whole genome shotgun (WGS) entry which is preliminary data.</text>
</comment>
<reference evidence="9" key="2">
    <citation type="journal article" date="2021" name="PeerJ">
        <title>Extensive microbial diversity within the chicken gut microbiome revealed by metagenomics and culture.</title>
        <authorList>
            <person name="Gilroy R."/>
            <person name="Ravi A."/>
            <person name="Getino M."/>
            <person name="Pursley I."/>
            <person name="Horton D.L."/>
            <person name="Alikhan N.F."/>
            <person name="Baker D."/>
            <person name="Gharbi K."/>
            <person name="Hall N."/>
            <person name="Watson M."/>
            <person name="Adriaenssens E.M."/>
            <person name="Foster-Nyarko E."/>
            <person name="Jarju S."/>
            <person name="Secka A."/>
            <person name="Antonio M."/>
            <person name="Oren A."/>
            <person name="Chaudhuri R.R."/>
            <person name="La Ragione R."/>
            <person name="Hildebrand F."/>
            <person name="Pallen M.J."/>
        </authorList>
    </citation>
    <scope>NUCLEOTIDE SEQUENCE</scope>
    <source>
        <strain evidence="9">CHK123-3438</strain>
    </source>
</reference>
<dbReference type="InterPro" id="IPR017871">
    <property type="entry name" value="ABC_transporter-like_CS"/>
</dbReference>
<reference evidence="9" key="1">
    <citation type="submission" date="2020-10" db="EMBL/GenBank/DDBJ databases">
        <authorList>
            <person name="Gilroy R."/>
        </authorList>
    </citation>
    <scope>NUCLEOTIDE SEQUENCE</scope>
    <source>
        <strain evidence="9">CHK123-3438</strain>
    </source>
</reference>
<comment type="subcellular location">
    <subcellularLocation>
        <location evidence="1">Cell membrane</location>
        <topology evidence="1">Peripheral membrane protein</topology>
    </subcellularLocation>
</comment>
<name>A0A9D1GJU0_9FIRM</name>
<dbReference type="EMBL" id="DVKS01000177">
    <property type="protein sequence ID" value="HIT42470.1"/>
    <property type="molecule type" value="Genomic_DNA"/>
</dbReference>
<protein>
    <submittedName>
        <fullName evidence="9">ABC transporter ATP-binding protein</fullName>
    </submittedName>
</protein>
<dbReference type="InterPro" id="IPR003439">
    <property type="entry name" value="ABC_transporter-like_ATP-bd"/>
</dbReference>
<dbReference type="InterPro" id="IPR027417">
    <property type="entry name" value="P-loop_NTPase"/>
</dbReference>
<dbReference type="SUPFAM" id="SSF52540">
    <property type="entry name" value="P-loop containing nucleoside triphosphate hydrolases"/>
    <property type="match status" value="1"/>
</dbReference>
<keyword evidence="7" id="KW-0472">Membrane</keyword>
<evidence type="ECO:0000256" key="6">
    <source>
        <dbReference type="ARBA" id="ARBA00022840"/>
    </source>
</evidence>
<evidence type="ECO:0000256" key="1">
    <source>
        <dbReference type="ARBA" id="ARBA00004202"/>
    </source>
</evidence>
<organism evidence="9 10">
    <name type="scientific">Candidatus Caccovicinus merdipullorum</name>
    <dbReference type="NCBI Taxonomy" id="2840724"/>
    <lineage>
        <taxon>Bacteria</taxon>
        <taxon>Bacillati</taxon>
        <taxon>Bacillota</taxon>
        <taxon>Clostridia</taxon>
        <taxon>Eubacteriales</taxon>
        <taxon>Candidatus Caccovicinus</taxon>
    </lineage>
</organism>
<accession>A0A9D1GJU0</accession>
<evidence type="ECO:0000256" key="3">
    <source>
        <dbReference type="ARBA" id="ARBA00022448"/>
    </source>
</evidence>
<dbReference type="InterPro" id="IPR003593">
    <property type="entry name" value="AAA+_ATPase"/>
</dbReference>
<dbReference type="PANTHER" id="PTHR43297">
    <property type="entry name" value="OLIGOPEPTIDE TRANSPORT ATP-BINDING PROTEIN APPD"/>
    <property type="match status" value="1"/>
</dbReference>
<dbReference type="NCBIfam" id="TIGR01727">
    <property type="entry name" value="oligo_HPY"/>
    <property type="match status" value="1"/>
</dbReference>
<comment type="similarity">
    <text evidence="2">Belongs to the ABC transporter superfamily.</text>
</comment>
<proteinExistence type="inferred from homology"/>
<dbReference type="GO" id="GO:0016887">
    <property type="term" value="F:ATP hydrolysis activity"/>
    <property type="evidence" value="ECO:0007669"/>
    <property type="project" value="InterPro"/>
</dbReference>
<feature type="domain" description="ABC transporter" evidence="8">
    <location>
        <begin position="9"/>
        <end position="259"/>
    </location>
</feature>
<dbReference type="SMART" id="SM00382">
    <property type="entry name" value="AAA"/>
    <property type="match status" value="1"/>
</dbReference>
<evidence type="ECO:0000256" key="7">
    <source>
        <dbReference type="ARBA" id="ARBA00023136"/>
    </source>
</evidence>
<dbReference type="CDD" id="cd03257">
    <property type="entry name" value="ABC_NikE_OppD_transporters"/>
    <property type="match status" value="1"/>
</dbReference>
<keyword evidence="6 9" id="KW-0067">ATP-binding</keyword>
<keyword evidence="4" id="KW-1003">Cell membrane</keyword>
<dbReference type="GO" id="GO:0015833">
    <property type="term" value="P:peptide transport"/>
    <property type="evidence" value="ECO:0007669"/>
    <property type="project" value="InterPro"/>
</dbReference>
<dbReference type="PROSITE" id="PS50893">
    <property type="entry name" value="ABC_TRANSPORTER_2"/>
    <property type="match status" value="1"/>
</dbReference>
<dbReference type="InterPro" id="IPR050388">
    <property type="entry name" value="ABC_Ni/Peptide_Import"/>
</dbReference>
<dbReference type="Gene3D" id="3.40.50.300">
    <property type="entry name" value="P-loop containing nucleotide triphosphate hydrolases"/>
    <property type="match status" value="1"/>
</dbReference>
<evidence type="ECO:0000259" key="8">
    <source>
        <dbReference type="PROSITE" id="PS50893"/>
    </source>
</evidence>
<dbReference type="FunFam" id="3.40.50.300:FF:000016">
    <property type="entry name" value="Oligopeptide ABC transporter ATP-binding component"/>
    <property type="match status" value="1"/>
</dbReference>
<dbReference type="InterPro" id="IPR013563">
    <property type="entry name" value="Oligopep_ABC_C"/>
</dbReference>
<dbReference type="GO" id="GO:0005524">
    <property type="term" value="F:ATP binding"/>
    <property type="evidence" value="ECO:0007669"/>
    <property type="project" value="UniProtKB-KW"/>
</dbReference>
<gene>
    <name evidence="9" type="ORF">IAB60_10350</name>
</gene>
<dbReference type="Pfam" id="PF00005">
    <property type="entry name" value="ABC_tran"/>
    <property type="match status" value="1"/>
</dbReference>
<evidence type="ECO:0000313" key="10">
    <source>
        <dbReference type="Proteomes" id="UP000886860"/>
    </source>
</evidence>
<dbReference type="Pfam" id="PF08352">
    <property type="entry name" value="oligo_HPY"/>
    <property type="match status" value="1"/>
</dbReference>
<sequence>MEKERTTILDIKNLKTDFQIHKTRITAVRGVTLHMEQGDILAIVGESGSGKSVTMKSVMGILGENAHVSADSLTVLDRDMLALSENEKRAMRGRDMAMIFQDPMTALNPLKKIGQHLIEVLRRHRGLSKEEAYKVAVEMLSRVGIPSPESRMDQYPHEFSGGMRQRVMIAMALCCQPRLLIADEPTTALDVTIQAQILKLLKRLSDEDKMNIILITHDLGVVASLAKRIAVMYGGLIMEEGTTEEIFYHPTHPYTRALLHAIPKCESGCRERLEPIPGSAPSLANPPAGCPFVTRCRFACEECSRGIPDMRSYSATQAARCIFTAEELDEQERQKEKEGKECGCNG</sequence>
<evidence type="ECO:0000313" key="9">
    <source>
        <dbReference type="EMBL" id="HIT42470.1"/>
    </source>
</evidence>
<keyword evidence="3" id="KW-0813">Transport</keyword>
<evidence type="ECO:0000256" key="4">
    <source>
        <dbReference type="ARBA" id="ARBA00022475"/>
    </source>
</evidence>
<dbReference type="PANTHER" id="PTHR43297:SF2">
    <property type="entry name" value="DIPEPTIDE TRANSPORT ATP-BINDING PROTEIN DPPD"/>
    <property type="match status" value="1"/>
</dbReference>
<keyword evidence="5" id="KW-0547">Nucleotide-binding</keyword>
<dbReference type="GO" id="GO:0005886">
    <property type="term" value="C:plasma membrane"/>
    <property type="evidence" value="ECO:0007669"/>
    <property type="project" value="UniProtKB-SubCell"/>
</dbReference>
<evidence type="ECO:0000256" key="2">
    <source>
        <dbReference type="ARBA" id="ARBA00005417"/>
    </source>
</evidence>
<evidence type="ECO:0000256" key="5">
    <source>
        <dbReference type="ARBA" id="ARBA00022741"/>
    </source>
</evidence>